<keyword evidence="5" id="KW-0496">Mitochondrion</keyword>
<name>F2UJR7_SALR5</name>
<keyword evidence="7" id="KW-1185">Reference proteome</keyword>
<evidence type="ECO:0000256" key="4">
    <source>
        <dbReference type="ARBA" id="ARBA00023136"/>
    </source>
</evidence>
<comment type="function">
    <text evidence="5">Probably involved in the biogenesis of the COX complex.</text>
</comment>
<dbReference type="EMBL" id="GL832977">
    <property type="protein sequence ID" value="EGD77366.1"/>
    <property type="molecule type" value="Genomic_DNA"/>
</dbReference>
<protein>
    <recommendedName>
        <fullName evidence="5">SURF1-like protein</fullName>
    </recommendedName>
</protein>
<dbReference type="OrthoDB" id="10040024at2759"/>
<gene>
    <name evidence="6" type="ORF">PTSG_08459</name>
</gene>
<feature type="transmembrane region" description="Helical" evidence="5">
    <location>
        <begin position="245"/>
        <end position="265"/>
    </location>
</feature>
<dbReference type="GeneID" id="16071268"/>
<dbReference type="OMA" id="WYSRDVA"/>
<evidence type="ECO:0000256" key="2">
    <source>
        <dbReference type="ARBA" id="ARBA00022692"/>
    </source>
</evidence>
<keyword evidence="5" id="KW-0999">Mitochondrion inner membrane</keyword>
<dbReference type="CDD" id="cd06662">
    <property type="entry name" value="SURF1"/>
    <property type="match status" value="1"/>
</dbReference>
<organism evidence="7">
    <name type="scientific">Salpingoeca rosetta (strain ATCC 50818 / BSB-021)</name>
    <dbReference type="NCBI Taxonomy" id="946362"/>
    <lineage>
        <taxon>Eukaryota</taxon>
        <taxon>Choanoflagellata</taxon>
        <taxon>Craspedida</taxon>
        <taxon>Salpingoecidae</taxon>
        <taxon>Salpingoeca</taxon>
    </lineage>
</organism>
<dbReference type="GO" id="GO:0033617">
    <property type="term" value="P:mitochondrial respiratory chain complex IV assembly"/>
    <property type="evidence" value="ECO:0007669"/>
    <property type="project" value="TreeGrafter"/>
</dbReference>
<dbReference type="Pfam" id="PF02104">
    <property type="entry name" value="SURF1"/>
    <property type="match status" value="1"/>
</dbReference>
<keyword evidence="2 5" id="KW-0812">Transmembrane</keyword>
<keyword evidence="3 5" id="KW-1133">Transmembrane helix</keyword>
<dbReference type="eggNOG" id="KOG1563">
    <property type="taxonomic scope" value="Eukaryota"/>
</dbReference>
<sequence>MMLSMIARRLQVPVRRLASTAVPKGMRRGAADGGGSSGVSPLLMAMPAIAFGLGTWQIFRKKQKEELIAVMEGKLSKEAVPLPTSVVDVAGMEYERVSVEGEFLHDQEIIVSPRTRTREAFSSMGDVPTPGAQIITPFRRADTGDVILVNRGFVTEDYVPPSKRQQGQVQGKQKLEGIVRLGEKKGAFVPENEPEKDEWRWIDIKTMSEARNTKPILIDVVEECTPPGGMPLGGQTQINIRNEHMQYIITWYSLAAATFAMLVVLRRNQGKRAARKLPPQAMSGRQ</sequence>
<evidence type="ECO:0000256" key="3">
    <source>
        <dbReference type="ARBA" id="ARBA00022989"/>
    </source>
</evidence>
<evidence type="ECO:0000256" key="1">
    <source>
        <dbReference type="ARBA" id="ARBA00004370"/>
    </source>
</evidence>
<accession>F2UJR7</accession>
<dbReference type="FunCoup" id="F2UJR7">
    <property type="interactions" value="744"/>
</dbReference>
<comment type="similarity">
    <text evidence="5">Belongs to the SURF1 family.</text>
</comment>
<evidence type="ECO:0000313" key="7">
    <source>
        <dbReference type="Proteomes" id="UP000007799"/>
    </source>
</evidence>
<dbReference type="GO" id="GO:0005743">
    <property type="term" value="C:mitochondrial inner membrane"/>
    <property type="evidence" value="ECO:0007669"/>
    <property type="project" value="UniProtKB-SubCell"/>
</dbReference>
<evidence type="ECO:0000313" key="6">
    <source>
        <dbReference type="EMBL" id="EGD77366.1"/>
    </source>
</evidence>
<proteinExistence type="inferred from homology"/>
<evidence type="ECO:0000256" key="5">
    <source>
        <dbReference type="RuleBase" id="RU363076"/>
    </source>
</evidence>
<dbReference type="PANTHER" id="PTHR23427">
    <property type="entry name" value="SURFEIT LOCUS PROTEIN"/>
    <property type="match status" value="1"/>
</dbReference>
<dbReference type="InterPro" id="IPR045214">
    <property type="entry name" value="Surf1/Surf4"/>
</dbReference>
<dbReference type="InterPro" id="IPR002994">
    <property type="entry name" value="Surf1/Shy1"/>
</dbReference>
<comment type="subcellular location">
    <subcellularLocation>
        <location evidence="1">Membrane</location>
    </subcellularLocation>
    <subcellularLocation>
        <location evidence="5">Mitochondrion inner membrane</location>
        <topology evidence="5">Multi-pass membrane protein</topology>
    </subcellularLocation>
</comment>
<dbReference type="STRING" id="946362.F2UJR7"/>
<dbReference type="Proteomes" id="UP000007799">
    <property type="component" value="Unassembled WGS sequence"/>
</dbReference>
<dbReference type="PANTHER" id="PTHR23427:SF2">
    <property type="entry name" value="SURFEIT LOCUS PROTEIN 1"/>
    <property type="match status" value="1"/>
</dbReference>
<dbReference type="InParanoid" id="F2UJR7"/>
<dbReference type="PROSITE" id="PS50895">
    <property type="entry name" value="SURF1"/>
    <property type="match status" value="1"/>
</dbReference>
<dbReference type="KEGG" id="sre:PTSG_08459"/>
<dbReference type="RefSeq" id="XP_004990710.1">
    <property type="nucleotide sequence ID" value="XM_004990653.1"/>
</dbReference>
<reference evidence="6" key="1">
    <citation type="submission" date="2009-08" db="EMBL/GenBank/DDBJ databases">
        <title>Annotation of Salpingoeca rosetta.</title>
        <authorList>
            <consortium name="The Broad Institute Genome Sequencing Platform"/>
            <person name="Russ C."/>
            <person name="Cuomo C."/>
            <person name="Burger G."/>
            <person name="Gray M.W."/>
            <person name="Holland P.W.H."/>
            <person name="King N."/>
            <person name="Lang F.B.F."/>
            <person name="Roger A.J."/>
            <person name="Ruiz-Trillo I."/>
            <person name="Young S.K."/>
            <person name="Zeng Q."/>
            <person name="Gargeya S."/>
            <person name="Alvarado L."/>
            <person name="Berlin A."/>
            <person name="Chapman S.B."/>
            <person name="Chen Z."/>
            <person name="Freedman E."/>
            <person name="Gellesch M."/>
            <person name="Goldberg J."/>
            <person name="Griggs A."/>
            <person name="Gujja S."/>
            <person name="Heilman E."/>
            <person name="Heiman D."/>
            <person name="Howarth C."/>
            <person name="Mehta T."/>
            <person name="Neiman D."/>
            <person name="Pearson M."/>
            <person name="Roberts A."/>
            <person name="Saif S."/>
            <person name="Shea T."/>
            <person name="Shenoy N."/>
            <person name="Sisk P."/>
            <person name="Stolte C."/>
            <person name="Sykes S."/>
            <person name="White J."/>
            <person name="Yandava C."/>
            <person name="Haas B."/>
            <person name="Nusbaum C."/>
            <person name="Birren B."/>
        </authorList>
    </citation>
    <scope>NUCLEOTIDE SEQUENCE [LARGE SCALE GENOMIC DNA]</scope>
    <source>
        <strain evidence="6">ATCC 50818</strain>
    </source>
</reference>
<keyword evidence="4 5" id="KW-0472">Membrane</keyword>
<comment type="caution">
    <text evidence="5">Lacks conserved residue(s) required for the propagation of feature annotation.</text>
</comment>
<dbReference type="AlphaFoldDB" id="F2UJR7"/>